<dbReference type="RefSeq" id="WP_184366620.1">
    <property type="nucleotide sequence ID" value="NZ_JACHDO010000001.1"/>
</dbReference>
<keyword evidence="3" id="KW-1185">Reference proteome</keyword>
<reference evidence="2 3" key="1">
    <citation type="submission" date="2020-08" db="EMBL/GenBank/DDBJ databases">
        <title>Sequencing the genomes of 1000 actinobacteria strains.</title>
        <authorList>
            <person name="Klenk H.-P."/>
        </authorList>
    </citation>
    <scope>NUCLEOTIDE SEQUENCE [LARGE SCALE GENOMIC DNA]</scope>
    <source>
        <strain evidence="2 3">DSM 44598</strain>
    </source>
</reference>
<accession>A0A840WNL2</accession>
<evidence type="ECO:0000313" key="2">
    <source>
        <dbReference type="EMBL" id="MBB5493346.1"/>
    </source>
</evidence>
<dbReference type="Proteomes" id="UP000579647">
    <property type="component" value="Unassembled WGS sequence"/>
</dbReference>
<gene>
    <name evidence="2" type="ORF">HNR07_004483</name>
</gene>
<evidence type="ECO:0000256" key="1">
    <source>
        <dbReference type="SAM" id="MobiDB-lite"/>
    </source>
</evidence>
<protein>
    <submittedName>
        <fullName evidence="2">Uncharacterized protein</fullName>
    </submittedName>
</protein>
<name>A0A840WNL2_9ACTN</name>
<organism evidence="2 3">
    <name type="scientific">Nocardiopsis metallicus</name>
    <dbReference type="NCBI Taxonomy" id="179819"/>
    <lineage>
        <taxon>Bacteria</taxon>
        <taxon>Bacillati</taxon>
        <taxon>Actinomycetota</taxon>
        <taxon>Actinomycetes</taxon>
        <taxon>Streptosporangiales</taxon>
        <taxon>Nocardiopsidaceae</taxon>
        <taxon>Nocardiopsis</taxon>
    </lineage>
</organism>
<feature type="compositionally biased region" description="Acidic residues" evidence="1">
    <location>
        <begin position="34"/>
        <end position="150"/>
    </location>
</feature>
<dbReference type="AlphaFoldDB" id="A0A840WNL2"/>
<comment type="caution">
    <text evidence="2">The sequence shown here is derived from an EMBL/GenBank/DDBJ whole genome shotgun (WGS) entry which is preliminary data.</text>
</comment>
<dbReference type="EMBL" id="JACHDO010000001">
    <property type="protein sequence ID" value="MBB5493346.1"/>
    <property type="molecule type" value="Genomic_DNA"/>
</dbReference>
<proteinExistence type="predicted"/>
<feature type="region of interest" description="Disordered" evidence="1">
    <location>
        <begin position="1"/>
        <end position="151"/>
    </location>
</feature>
<evidence type="ECO:0000313" key="3">
    <source>
        <dbReference type="Proteomes" id="UP000579647"/>
    </source>
</evidence>
<sequence length="246" mass="26709">MLLGLGESHRFEDGFTVTMGPVERRTDPPLTDESATDAEDGAGEGTDPADELEDDGDEGIDGEDLGEDEALEEEPVEEPEEDEPAPEEDEPVVEDEGDDPAEDEPVEDEPVEDEPVEDEPVDDPVDEGPAEEEPEDEDEEEDEPEDEGDDYYAWTVELSNGSDAEVHTGSIFTECSVGTPLTLSSAPLLGEALNPPMALAPDEEGSWDADCWAAEDGDPALQWTLEFVDEQGERLYPVLVFEGRAP</sequence>